<evidence type="ECO:0000313" key="7">
    <source>
        <dbReference type="EMBL" id="WAJ25819.1"/>
    </source>
</evidence>
<keyword evidence="2 6" id="KW-0732">Signal</keyword>
<feature type="signal peptide" evidence="6">
    <location>
        <begin position="1"/>
        <end position="20"/>
    </location>
</feature>
<name>A0ABY7AHH4_9FIRM</name>
<gene>
    <name evidence="7" type="ORF">OW255_10020</name>
</gene>
<evidence type="ECO:0000256" key="6">
    <source>
        <dbReference type="SAM" id="SignalP"/>
    </source>
</evidence>
<feature type="chain" id="PRO_5047430363" evidence="6">
    <location>
        <begin position="21"/>
        <end position="457"/>
    </location>
</feature>
<dbReference type="EMBL" id="CP113524">
    <property type="protein sequence ID" value="WAJ25819.1"/>
    <property type="molecule type" value="Genomic_DNA"/>
</dbReference>
<keyword evidence="4" id="KW-0564">Palmitate</keyword>
<dbReference type="Pfam" id="PF01547">
    <property type="entry name" value="SBP_bac_1"/>
    <property type="match status" value="1"/>
</dbReference>
<protein>
    <submittedName>
        <fullName evidence="7">ABC transporter substrate-binding protein</fullName>
    </submittedName>
</protein>
<reference evidence="7" key="1">
    <citation type="submission" date="2022-11" db="EMBL/GenBank/DDBJ databases">
        <title>Lacrimispora xylanolytica sy1, complete genome.</title>
        <authorList>
            <person name="Choi S."/>
        </authorList>
    </citation>
    <scope>NUCLEOTIDE SEQUENCE</scope>
    <source>
        <strain evidence="7">Sy1</strain>
    </source>
</reference>
<evidence type="ECO:0000256" key="2">
    <source>
        <dbReference type="ARBA" id="ARBA00022729"/>
    </source>
</evidence>
<dbReference type="InterPro" id="IPR050490">
    <property type="entry name" value="Bact_solute-bd_prot1"/>
</dbReference>
<dbReference type="RefSeq" id="WP_024836056.1">
    <property type="nucleotide sequence ID" value="NZ_CP113524.1"/>
</dbReference>
<organism evidence="7 8">
    <name type="scientific">Lacrimispora xylanolytica</name>
    <dbReference type="NCBI Taxonomy" id="29375"/>
    <lineage>
        <taxon>Bacteria</taxon>
        <taxon>Bacillati</taxon>
        <taxon>Bacillota</taxon>
        <taxon>Clostridia</taxon>
        <taxon>Lachnospirales</taxon>
        <taxon>Lachnospiraceae</taxon>
        <taxon>Lacrimispora</taxon>
    </lineage>
</organism>
<evidence type="ECO:0000256" key="1">
    <source>
        <dbReference type="ARBA" id="ARBA00022475"/>
    </source>
</evidence>
<dbReference type="PROSITE" id="PS51257">
    <property type="entry name" value="PROKAR_LIPOPROTEIN"/>
    <property type="match status" value="1"/>
</dbReference>
<keyword evidence="1" id="KW-1003">Cell membrane</keyword>
<sequence length="457" mass="50425">MKKRGLAALLCAVLAATTIAGCSSATGNSASTEKGVSSAGKKAMEVGGDNVTTLNVWTFIELHQDFYVAMAEKWNEAHPDKKVKLVLSNMPYDDMHNKLSLALESGEGAPDIVDIELGKFPAYMVGKIGLMELNDVIAPYKDNIVKSRLDIYSKDGKEYGLPTHVGTTVAFYNEKLLNDAGINYKDIKTWDQFKEAGVKYHEATGKYFACVETSAQWMVNLMLAQKGGDYIDKDGKLNIASKEMEEVLEYIKGMQETGAFATIPGGQPDNEEAYPFYNSGDYAVQIMPFWQTSRFVNYMTDIKKQVAIAPVPVFSESDGEVATIGGGGTGTAIIKSGKNAQLAAEVMAFIKLSEESNKEVWNVLGFDPVNTAVWNDTSLTQNPDNKFIQYFTNYPFDTLIKTKDSIGILQAYTDEKYPSINNEFCNVTLNSIFEDGMDVKEALLQSQQTLDNEFKEK</sequence>
<evidence type="ECO:0000313" key="8">
    <source>
        <dbReference type="Proteomes" id="UP001163115"/>
    </source>
</evidence>
<dbReference type="InterPro" id="IPR006059">
    <property type="entry name" value="SBP"/>
</dbReference>
<dbReference type="Gene3D" id="3.40.190.10">
    <property type="entry name" value="Periplasmic binding protein-like II"/>
    <property type="match status" value="1"/>
</dbReference>
<keyword evidence="3" id="KW-0472">Membrane</keyword>
<evidence type="ECO:0000256" key="3">
    <source>
        <dbReference type="ARBA" id="ARBA00023136"/>
    </source>
</evidence>
<dbReference type="Proteomes" id="UP001163115">
    <property type="component" value="Chromosome"/>
</dbReference>
<dbReference type="PANTHER" id="PTHR43649:SF33">
    <property type="entry name" value="POLYGALACTURONAN_RHAMNOGALACTURONAN-BINDING PROTEIN YTCQ"/>
    <property type="match status" value="1"/>
</dbReference>
<accession>A0ABY7AHH4</accession>
<keyword evidence="8" id="KW-1185">Reference proteome</keyword>
<evidence type="ECO:0000256" key="4">
    <source>
        <dbReference type="ARBA" id="ARBA00023139"/>
    </source>
</evidence>
<proteinExistence type="predicted"/>
<dbReference type="SUPFAM" id="SSF53850">
    <property type="entry name" value="Periplasmic binding protein-like II"/>
    <property type="match status" value="1"/>
</dbReference>
<keyword evidence="5" id="KW-0449">Lipoprotein</keyword>
<evidence type="ECO:0000256" key="5">
    <source>
        <dbReference type="ARBA" id="ARBA00023288"/>
    </source>
</evidence>
<dbReference type="PANTHER" id="PTHR43649">
    <property type="entry name" value="ARABINOSE-BINDING PROTEIN-RELATED"/>
    <property type="match status" value="1"/>
</dbReference>